<keyword evidence="4" id="KW-1185">Reference proteome</keyword>
<gene>
    <name evidence="3" type="ORF">CCH79_00018194</name>
</gene>
<dbReference type="GO" id="GO:0003723">
    <property type="term" value="F:RNA binding"/>
    <property type="evidence" value="ECO:0007669"/>
    <property type="project" value="InterPro"/>
</dbReference>
<comment type="caution">
    <text evidence="3">The sequence shown here is derived from an EMBL/GenBank/DDBJ whole genome shotgun (WGS) entry which is preliminary data.</text>
</comment>
<dbReference type="GO" id="GO:0002218">
    <property type="term" value="P:activation of innate immune response"/>
    <property type="evidence" value="ECO:0007669"/>
    <property type="project" value="InterPro"/>
</dbReference>
<dbReference type="Pfam" id="PF23058">
    <property type="entry name" value="RBD_ZCCHC3_2nd"/>
    <property type="match status" value="1"/>
</dbReference>
<reference evidence="3 4" key="1">
    <citation type="journal article" date="2018" name="G3 (Bethesda)">
        <title>A High-Quality Reference Genome for the Invasive Mosquitofish Gambusia affinis Using a Chicago Library.</title>
        <authorList>
            <person name="Hoffberg S.L."/>
            <person name="Troendle N.J."/>
            <person name="Glenn T.C."/>
            <person name="Mahmud O."/>
            <person name="Louha S."/>
            <person name="Chalopin D."/>
            <person name="Bennetzen J.L."/>
            <person name="Mauricio R."/>
        </authorList>
    </citation>
    <scope>NUCLEOTIDE SEQUENCE [LARGE SCALE GENOMIC DNA]</scope>
    <source>
        <strain evidence="3">NE01/NJP1002.9</strain>
        <tissue evidence="3">Muscle</tissue>
    </source>
</reference>
<feature type="compositionally biased region" description="Low complexity" evidence="1">
    <location>
        <begin position="208"/>
        <end position="222"/>
    </location>
</feature>
<dbReference type="PANTHER" id="PTHR22639">
    <property type="entry name" value="GAG-RELATED PROTEIN"/>
    <property type="match status" value="1"/>
</dbReference>
<dbReference type="GO" id="GO:0003690">
    <property type="term" value="F:double-stranded DNA binding"/>
    <property type="evidence" value="ECO:0007669"/>
    <property type="project" value="InterPro"/>
</dbReference>
<protein>
    <recommendedName>
        <fullName evidence="2">Zinc finger CCHC domain-containing protein</fullName>
    </recommendedName>
</protein>
<feature type="compositionally biased region" description="Polar residues" evidence="1">
    <location>
        <begin position="234"/>
        <end position="246"/>
    </location>
</feature>
<dbReference type="InterPro" id="IPR042509">
    <property type="entry name" value="ZCCHC3"/>
</dbReference>
<feature type="region of interest" description="Disordered" evidence="1">
    <location>
        <begin position="186"/>
        <end position="259"/>
    </location>
</feature>
<feature type="compositionally biased region" description="Polar residues" evidence="1">
    <location>
        <begin position="351"/>
        <end position="372"/>
    </location>
</feature>
<feature type="region of interest" description="Disordered" evidence="1">
    <location>
        <begin position="305"/>
        <end position="385"/>
    </location>
</feature>
<evidence type="ECO:0000259" key="2">
    <source>
        <dbReference type="Pfam" id="PF23058"/>
    </source>
</evidence>
<accession>A0A315VHG8</accession>
<sequence length="421" mass="47189">MAESPRRHVWLEVFLSSKQRVGTVSHVGMSVKDIPAREKNNSYLPGRGDTMIMKVVHPGKLKETRPQLKNIDMISLMGSESKAVTVLIYSDKVRMEDIKVWLSLWCTANSAYELKDEDGIRTGGRRFFVQLKKDSTTGETHHLPPVILLGTIRGFVFYPGQPKVCHKFGSQQHLCRMQQNLLQELGDQRKINNRRVERSKKDEGGQGPLTSSGPSTTETLTSEETKTMLDKTDSAMTEWTEQQELEATSHQEDTQQNTTRVVTAGECGETLDLMMMDLTQSQPKLTLEVDTEGASVIVNLGDQLLQMETNVEPDEGKRPESTEERRKENGGTTPMNPPRAKDSQLKDTQEPENNQLNPITTETLQQTGSLKETPSLEGDGMKKTPRVITIGECGEILEQTMSDLIPSQQEQPQDNQTLLHS</sequence>
<dbReference type="InterPro" id="IPR057811">
    <property type="entry name" value="RBD_ZCCHC3_2nd"/>
</dbReference>
<feature type="domain" description="Zinc finger CCHC" evidence="2">
    <location>
        <begin position="86"/>
        <end position="158"/>
    </location>
</feature>
<evidence type="ECO:0000256" key="1">
    <source>
        <dbReference type="SAM" id="MobiDB-lite"/>
    </source>
</evidence>
<feature type="compositionally biased region" description="Basic and acidic residues" evidence="1">
    <location>
        <begin position="314"/>
        <end position="329"/>
    </location>
</feature>
<feature type="compositionally biased region" description="Basic and acidic residues" evidence="1">
    <location>
        <begin position="339"/>
        <end position="349"/>
    </location>
</feature>
<dbReference type="EMBL" id="NHOQ01001755">
    <property type="protein sequence ID" value="PWA22378.1"/>
    <property type="molecule type" value="Genomic_DNA"/>
</dbReference>
<dbReference type="PANTHER" id="PTHR22639:SF3">
    <property type="entry name" value="ZINC FINGER CCHC DOMAIN-CONTAINING PROTEIN 3"/>
    <property type="match status" value="1"/>
</dbReference>
<proteinExistence type="predicted"/>
<name>A0A315VHG8_GAMAF</name>
<organism evidence="3 4">
    <name type="scientific">Gambusia affinis</name>
    <name type="common">Western mosquitofish</name>
    <name type="synonym">Heterandria affinis</name>
    <dbReference type="NCBI Taxonomy" id="33528"/>
    <lineage>
        <taxon>Eukaryota</taxon>
        <taxon>Metazoa</taxon>
        <taxon>Chordata</taxon>
        <taxon>Craniata</taxon>
        <taxon>Vertebrata</taxon>
        <taxon>Euteleostomi</taxon>
        <taxon>Actinopterygii</taxon>
        <taxon>Neopterygii</taxon>
        <taxon>Teleostei</taxon>
        <taxon>Neoteleostei</taxon>
        <taxon>Acanthomorphata</taxon>
        <taxon>Ovalentaria</taxon>
        <taxon>Atherinomorphae</taxon>
        <taxon>Cyprinodontiformes</taxon>
        <taxon>Poeciliidae</taxon>
        <taxon>Poeciliinae</taxon>
        <taxon>Gambusia</taxon>
    </lineage>
</organism>
<feature type="compositionally biased region" description="Basic and acidic residues" evidence="1">
    <location>
        <begin position="223"/>
        <end position="233"/>
    </location>
</feature>
<evidence type="ECO:0000313" key="4">
    <source>
        <dbReference type="Proteomes" id="UP000250572"/>
    </source>
</evidence>
<dbReference type="AlphaFoldDB" id="A0A315VHG8"/>
<dbReference type="Proteomes" id="UP000250572">
    <property type="component" value="Unassembled WGS sequence"/>
</dbReference>
<feature type="compositionally biased region" description="Basic and acidic residues" evidence="1">
    <location>
        <begin position="186"/>
        <end position="204"/>
    </location>
</feature>
<evidence type="ECO:0000313" key="3">
    <source>
        <dbReference type="EMBL" id="PWA22378.1"/>
    </source>
</evidence>